<evidence type="ECO:0000313" key="15">
    <source>
        <dbReference type="Proteomes" id="UP001328107"/>
    </source>
</evidence>
<dbReference type="InterPro" id="IPR001723">
    <property type="entry name" value="Nuclear_hrmn_rcpt"/>
</dbReference>
<dbReference type="InterPro" id="IPR035500">
    <property type="entry name" value="NHR-like_dom_sf"/>
</dbReference>
<dbReference type="Gene3D" id="3.30.50.10">
    <property type="entry name" value="Erythroid Transcription Factor GATA-1, subunit A"/>
    <property type="match status" value="1"/>
</dbReference>
<evidence type="ECO:0000313" key="14">
    <source>
        <dbReference type="EMBL" id="GMR45710.1"/>
    </source>
</evidence>
<dbReference type="CDD" id="cd06916">
    <property type="entry name" value="NR_DBD_like"/>
    <property type="match status" value="1"/>
</dbReference>
<evidence type="ECO:0000259" key="13">
    <source>
        <dbReference type="PROSITE" id="PS51843"/>
    </source>
</evidence>
<evidence type="ECO:0000256" key="4">
    <source>
        <dbReference type="ARBA" id="ARBA00022771"/>
    </source>
</evidence>
<dbReference type="PROSITE" id="PS51843">
    <property type="entry name" value="NR_LBD"/>
    <property type="match status" value="1"/>
</dbReference>
<dbReference type="AlphaFoldDB" id="A0AAN5CJR8"/>
<dbReference type="PROSITE" id="PS51030">
    <property type="entry name" value="NUCLEAR_REC_DBD_2"/>
    <property type="match status" value="1"/>
</dbReference>
<keyword evidence="3 11" id="KW-0479">Metal-binding</keyword>
<dbReference type="PROSITE" id="PS00031">
    <property type="entry name" value="NUCLEAR_REC_DBD_1"/>
    <property type="match status" value="1"/>
</dbReference>
<evidence type="ECO:0000259" key="12">
    <source>
        <dbReference type="PROSITE" id="PS51030"/>
    </source>
</evidence>
<dbReference type="PRINTS" id="PR00047">
    <property type="entry name" value="STROIDFINGER"/>
</dbReference>
<evidence type="ECO:0000256" key="7">
    <source>
        <dbReference type="ARBA" id="ARBA00023125"/>
    </source>
</evidence>
<keyword evidence="8 11" id="KW-0804">Transcription</keyword>
<feature type="domain" description="Nuclear receptor" evidence="12">
    <location>
        <begin position="10"/>
        <end position="87"/>
    </location>
</feature>
<dbReference type="GO" id="GO:0003700">
    <property type="term" value="F:DNA-binding transcription factor activity"/>
    <property type="evidence" value="ECO:0007669"/>
    <property type="project" value="InterPro"/>
</dbReference>
<keyword evidence="4 11" id="KW-0863">Zinc-finger</keyword>
<dbReference type="PRINTS" id="PR00398">
    <property type="entry name" value="STRDHORMONER"/>
</dbReference>
<organism evidence="14 15">
    <name type="scientific">Pristionchus mayeri</name>
    <dbReference type="NCBI Taxonomy" id="1317129"/>
    <lineage>
        <taxon>Eukaryota</taxon>
        <taxon>Metazoa</taxon>
        <taxon>Ecdysozoa</taxon>
        <taxon>Nematoda</taxon>
        <taxon>Chromadorea</taxon>
        <taxon>Rhabditida</taxon>
        <taxon>Rhabditina</taxon>
        <taxon>Diplogasteromorpha</taxon>
        <taxon>Diplogasteroidea</taxon>
        <taxon>Neodiplogasteridae</taxon>
        <taxon>Pristionchus</taxon>
    </lineage>
</organism>
<evidence type="ECO:0000256" key="1">
    <source>
        <dbReference type="ARBA" id="ARBA00004123"/>
    </source>
</evidence>
<dbReference type="Proteomes" id="UP001328107">
    <property type="component" value="Unassembled WGS sequence"/>
</dbReference>
<dbReference type="EMBL" id="BTRK01000004">
    <property type="protein sequence ID" value="GMR45710.1"/>
    <property type="molecule type" value="Genomic_DNA"/>
</dbReference>
<keyword evidence="7 11" id="KW-0238">DNA-binding</keyword>
<comment type="subcellular location">
    <subcellularLocation>
        <location evidence="1 11">Nucleus</location>
    </subcellularLocation>
</comment>
<feature type="non-terminal residue" evidence="14">
    <location>
        <position position="1"/>
    </location>
</feature>
<keyword evidence="5 11" id="KW-0862">Zinc</keyword>
<protein>
    <recommendedName>
        <fullName evidence="16">Nuclear receptor</fullName>
    </recommendedName>
</protein>
<keyword evidence="9 11" id="KW-0675">Receptor</keyword>
<evidence type="ECO:0000256" key="2">
    <source>
        <dbReference type="ARBA" id="ARBA00005993"/>
    </source>
</evidence>
<feature type="domain" description="NR LBD" evidence="13">
    <location>
        <begin position="125"/>
        <end position="407"/>
    </location>
</feature>
<keyword evidence="6 11" id="KW-0805">Transcription regulation</keyword>
<reference evidence="15" key="1">
    <citation type="submission" date="2022-10" db="EMBL/GenBank/DDBJ databases">
        <title>Genome assembly of Pristionchus species.</title>
        <authorList>
            <person name="Yoshida K."/>
            <person name="Sommer R.J."/>
        </authorList>
    </citation>
    <scope>NUCLEOTIDE SEQUENCE [LARGE SCALE GENOMIC DNA]</scope>
    <source>
        <strain evidence="15">RS5460</strain>
    </source>
</reference>
<dbReference type="GO" id="GO:0005634">
    <property type="term" value="C:nucleus"/>
    <property type="evidence" value="ECO:0007669"/>
    <property type="project" value="UniProtKB-SubCell"/>
</dbReference>
<dbReference type="Pfam" id="PF00105">
    <property type="entry name" value="zf-C4"/>
    <property type="match status" value="1"/>
</dbReference>
<dbReference type="InterPro" id="IPR000536">
    <property type="entry name" value="Nucl_hrmn_rcpt_lig-bd"/>
</dbReference>
<evidence type="ECO:0000256" key="3">
    <source>
        <dbReference type="ARBA" id="ARBA00022723"/>
    </source>
</evidence>
<dbReference type="SMART" id="SM00430">
    <property type="entry name" value="HOLI"/>
    <property type="match status" value="1"/>
</dbReference>
<dbReference type="SMART" id="SM00399">
    <property type="entry name" value="ZnF_C4"/>
    <property type="match status" value="1"/>
</dbReference>
<keyword evidence="10 11" id="KW-0539">Nucleus</keyword>
<evidence type="ECO:0000256" key="8">
    <source>
        <dbReference type="ARBA" id="ARBA00023163"/>
    </source>
</evidence>
<dbReference type="SUPFAM" id="SSF48508">
    <property type="entry name" value="Nuclear receptor ligand-binding domain"/>
    <property type="match status" value="1"/>
</dbReference>
<evidence type="ECO:0008006" key="16">
    <source>
        <dbReference type="Google" id="ProtNLM"/>
    </source>
</evidence>
<evidence type="ECO:0000256" key="5">
    <source>
        <dbReference type="ARBA" id="ARBA00022833"/>
    </source>
</evidence>
<dbReference type="FunFam" id="3.30.50.10:FF:000030">
    <property type="entry name" value="Nuclear Hormone Receptor family"/>
    <property type="match status" value="1"/>
</dbReference>
<dbReference type="Gene3D" id="1.10.565.10">
    <property type="entry name" value="Retinoid X Receptor"/>
    <property type="match status" value="1"/>
</dbReference>
<keyword evidence="15" id="KW-1185">Reference proteome</keyword>
<dbReference type="GO" id="GO:0008270">
    <property type="term" value="F:zinc ion binding"/>
    <property type="evidence" value="ECO:0007669"/>
    <property type="project" value="UniProtKB-KW"/>
</dbReference>
<name>A0AAN5CJR8_9BILA</name>
<evidence type="ECO:0000256" key="11">
    <source>
        <dbReference type="RuleBase" id="RU004334"/>
    </source>
</evidence>
<gene>
    <name evidence="14" type="ORF">PMAYCL1PPCAC_15905</name>
</gene>
<dbReference type="InterPro" id="IPR050274">
    <property type="entry name" value="Nuclear_hormone_rcpt_NR2"/>
</dbReference>
<accession>A0AAN5CJR8</accession>
<comment type="caution">
    <text evidence="14">The sequence shown here is derived from an EMBL/GenBank/DDBJ whole genome shotgun (WGS) entry which is preliminary data.</text>
</comment>
<dbReference type="InterPro" id="IPR013088">
    <property type="entry name" value="Znf_NHR/GATA"/>
</dbReference>
<dbReference type="GO" id="GO:0043565">
    <property type="term" value="F:sequence-specific DNA binding"/>
    <property type="evidence" value="ECO:0007669"/>
    <property type="project" value="InterPro"/>
</dbReference>
<comment type="similarity">
    <text evidence="2 11">Belongs to the nuclear hormone receptor family.</text>
</comment>
<dbReference type="PANTHER" id="PTHR24083">
    <property type="entry name" value="NUCLEAR HORMONE RECEPTOR"/>
    <property type="match status" value="1"/>
</dbReference>
<dbReference type="SUPFAM" id="SSF57716">
    <property type="entry name" value="Glucocorticoid receptor-like (DNA-binding domain)"/>
    <property type="match status" value="1"/>
</dbReference>
<feature type="non-terminal residue" evidence="14">
    <location>
        <position position="407"/>
    </location>
</feature>
<dbReference type="Pfam" id="PF00104">
    <property type="entry name" value="Hormone_recep"/>
    <property type="match status" value="1"/>
</dbReference>
<sequence length="407" mass="46853">EGSVKKEDSAKNCAVCGDKAVGFNYGIASCFGCKAFFRRTLQGKRRFVCGNRGKCKEAISKVVRHRCCACRFDRCVEVGMNPLAVSAVEEKESNSLVQDVLRRQNQRTCSSSWGLVKMPKFEECKYDRLMEEMIYLEDAHQRLRRSNFNPKVDPAISVDTALLGPSKMGIDYGDMPLLYPPHLPSQGPFGRLAIRIRDSIPYRPTPDVLPPSYKQWVLADLIYTIEWLKTFAFFQQLEHQEKCQLVKNVTQIVTIFTAAFYSYDELSSDIVVMPDGQTLVEGELQKDGMVERAQNVEIVERIKALQMDKTEYVLLKAIMAFDHDHEVFCKESRQSLQNERDYFTKSLMSYLLARRRPIKGPQTFVQMLAFISWQRKVVRKYKELYLLLQALNLGGPWTPKLMLEIFS</sequence>
<evidence type="ECO:0000256" key="6">
    <source>
        <dbReference type="ARBA" id="ARBA00023015"/>
    </source>
</evidence>
<dbReference type="InterPro" id="IPR001628">
    <property type="entry name" value="Znf_hrmn_rcpt"/>
</dbReference>
<evidence type="ECO:0000256" key="9">
    <source>
        <dbReference type="ARBA" id="ARBA00023170"/>
    </source>
</evidence>
<evidence type="ECO:0000256" key="10">
    <source>
        <dbReference type="ARBA" id="ARBA00023242"/>
    </source>
</evidence>
<proteinExistence type="inferred from homology"/>